<name>A0ABD2IR54_HETSC</name>
<keyword evidence="4" id="KW-1185">Reference proteome</keyword>
<evidence type="ECO:0000313" key="3">
    <source>
        <dbReference type="EMBL" id="KAL3079946.1"/>
    </source>
</evidence>
<feature type="signal peptide" evidence="2">
    <location>
        <begin position="1"/>
        <end position="20"/>
    </location>
</feature>
<feature type="chain" id="PRO_5044881956" evidence="2">
    <location>
        <begin position="21"/>
        <end position="162"/>
    </location>
</feature>
<dbReference type="AlphaFoldDB" id="A0ABD2IR54"/>
<keyword evidence="1" id="KW-0472">Membrane</keyword>
<dbReference type="EMBL" id="JBICCN010000299">
    <property type="protein sequence ID" value="KAL3079946.1"/>
    <property type="molecule type" value="Genomic_DNA"/>
</dbReference>
<accession>A0ABD2IR54</accession>
<gene>
    <name evidence="3" type="ORF">niasHS_011363</name>
</gene>
<sequence length="162" mass="18363">MLANGILMLSILAAYKVGDALGLMCKACEGEMCNSYQMSVSCEFPARQCMRLSDPYSGRVYKMGCVYPYDEMCQQQRMNEQMRCYTCDYDNCNAMSNPYGPSNSPYSNGGYDPYNNAQRYGPNGRYGYYWNGAMKQRQQQTANLLMALIATLMTQIVLSIIF</sequence>
<protein>
    <submittedName>
        <fullName evidence="3">Uncharacterized protein</fullName>
    </submittedName>
</protein>
<keyword evidence="1" id="KW-0812">Transmembrane</keyword>
<keyword evidence="1" id="KW-1133">Transmembrane helix</keyword>
<evidence type="ECO:0000256" key="1">
    <source>
        <dbReference type="SAM" id="Phobius"/>
    </source>
</evidence>
<evidence type="ECO:0000256" key="2">
    <source>
        <dbReference type="SAM" id="SignalP"/>
    </source>
</evidence>
<dbReference type="Proteomes" id="UP001620645">
    <property type="component" value="Unassembled WGS sequence"/>
</dbReference>
<keyword evidence="2" id="KW-0732">Signal</keyword>
<proteinExistence type="predicted"/>
<evidence type="ECO:0000313" key="4">
    <source>
        <dbReference type="Proteomes" id="UP001620645"/>
    </source>
</evidence>
<reference evidence="3 4" key="1">
    <citation type="submission" date="2024-10" db="EMBL/GenBank/DDBJ databases">
        <authorList>
            <person name="Kim D."/>
        </authorList>
    </citation>
    <scope>NUCLEOTIDE SEQUENCE [LARGE SCALE GENOMIC DNA]</scope>
    <source>
        <strain evidence="3">Taebaek</strain>
    </source>
</reference>
<comment type="caution">
    <text evidence="3">The sequence shown here is derived from an EMBL/GenBank/DDBJ whole genome shotgun (WGS) entry which is preliminary data.</text>
</comment>
<organism evidence="3 4">
    <name type="scientific">Heterodera schachtii</name>
    <name type="common">Sugarbeet cyst nematode worm</name>
    <name type="synonym">Tylenchus schachtii</name>
    <dbReference type="NCBI Taxonomy" id="97005"/>
    <lineage>
        <taxon>Eukaryota</taxon>
        <taxon>Metazoa</taxon>
        <taxon>Ecdysozoa</taxon>
        <taxon>Nematoda</taxon>
        <taxon>Chromadorea</taxon>
        <taxon>Rhabditida</taxon>
        <taxon>Tylenchina</taxon>
        <taxon>Tylenchomorpha</taxon>
        <taxon>Tylenchoidea</taxon>
        <taxon>Heteroderidae</taxon>
        <taxon>Heteroderinae</taxon>
        <taxon>Heterodera</taxon>
    </lineage>
</organism>
<feature type="transmembrane region" description="Helical" evidence="1">
    <location>
        <begin position="144"/>
        <end position="161"/>
    </location>
</feature>